<evidence type="ECO:0008006" key="10">
    <source>
        <dbReference type="Google" id="ProtNLM"/>
    </source>
</evidence>
<evidence type="ECO:0000313" key="9">
    <source>
        <dbReference type="Proteomes" id="UP000827092"/>
    </source>
</evidence>
<keyword evidence="6 7" id="KW-0472">Membrane</keyword>
<dbReference type="GO" id="GO:0016020">
    <property type="term" value="C:membrane"/>
    <property type="evidence" value="ECO:0007669"/>
    <property type="project" value="UniProtKB-SubCell"/>
</dbReference>
<keyword evidence="4" id="KW-0813">Transport</keyword>
<gene>
    <name evidence="8" type="ORF">JTE90_027333</name>
</gene>
<comment type="subcellular location">
    <subcellularLocation>
        <location evidence="1">Membrane</location>
        <topology evidence="1">Multi-pass membrane protein</topology>
    </subcellularLocation>
</comment>
<dbReference type="Gene3D" id="1.20.1530.20">
    <property type="match status" value="1"/>
</dbReference>
<reference evidence="8 9" key="1">
    <citation type="journal article" date="2022" name="Nat. Ecol. Evol.">
        <title>A masculinizing supergene underlies an exaggerated male reproductive morph in a spider.</title>
        <authorList>
            <person name="Hendrickx F."/>
            <person name="De Corte Z."/>
            <person name="Sonet G."/>
            <person name="Van Belleghem S.M."/>
            <person name="Kostlbacher S."/>
            <person name="Vangestel C."/>
        </authorList>
    </citation>
    <scope>NUCLEOTIDE SEQUENCE [LARGE SCALE GENOMIC DNA]</scope>
    <source>
        <strain evidence="8">W744_W776</strain>
    </source>
</reference>
<keyword evidence="5 7" id="KW-1133">Transmembrane helix</keyword>
<proteinExistence type="inferred from homology"/>
<feature type="transmembrane region" description="Helical" evidence="7">
    <location>
        <begin position="202"/>
        <end position="222"/>
    </location>
</feature>
<evidence type="ECO:0000256" key="6">
    <source>
        <dbReference type="ARBA" id="ARBA00023136"/>
    </source>
</evidence>
<accession>A0AAV6W0Y5</accession>
<name>A0AAV6W0Y5_9ARAC</name>
<evidence type="ECO:0000256" key="2">
    <source>
        <dbReference type="ARBA" id="ARBA00006528"/>
    </source>
</evidence>
<comment type="caution">
    <text evidence="8">The sequence shown here is derived from an EMBL/GenBank/DDBJ whole genome shotgun (WGS) entry which is preliminary data.</text>
</comment>
<feature type="transmembrane region" description="Helical" evidence="7">
    <location>
        <begin position="234"/>
        <end position="255"/>
    </location>
</feature>
<feature type="transmembrane region" description="Helical" evidence="7">
    <location>
        <begin position="132"/>
        <end position="156"/>
    </location>
</feature>
<feature type="transmembrane region" description="Helical" evidence="7">
    <location>
        <begin position="168"/>
        <end position="190"/>
    </location>
</feature>
<dbReference type="EMBL" id="JAFNEN010000002">
    <property type="protein sequence ID" value="KAG8201853.1"/>
    <property type="molecule type" value="Genomic_DNA"/>
</dbReference>
<dbReference type="Pfam" id="PF01758">
    <property type="entry name" value="SBF"/>
    <property type="match status" value="1"/>
</dbReference>
<dbReference type="InterPro" id="IPR038770">
    <property type="entry name" value="Na+/solute_symporter_sf"/>
</dbReference>
<feature type="transmembrane region" description="Helical" evidence="7">
    <location>
        <begin position="267"/>
        <end position="286"/>
    </location>
</feature>
<keyword evidence="9" id="KW-1185">Reference proteome</keyword>
<evidence type="ECO:0000313" key="8">
    <source>
        <dbReference type="EMBL" id="KAG8201853.1"/>
    </source>
</evidence>
<comment type="similarity">
    <text evidence="2">Belongs to the bile acid:sodium symporter (BASS) (TC 2.A.28) family.</text>
</comment>
<evidence type="ECO:0000256" key="7">
    <source>
        <dbReference type="SAM" id="Phobius"/>
    </source>
</evidence>
<sequence>MDFNTDNNSFLAKVSMSSDIKKFENSTIDGDPSRQELKLILDVLLLLCLMFIMLGMGTEITWTDLWGHIKRPIGLGIGIVSQFGIKPVAAFAVLLASGVSGIHATGVLIIACCPGGVLSNTFTYFGDGDLPLSVAMTTASTVMAMGMLPANIWLYGRHFESVDLVIPYQKMAVSLVFVTSPICVGMILRWKIPKIAKWVTKVGTYTGLLLIFVGCVLEIIIFPNMFSSVPTRLYIIILFLPILGLALGYGIAAVFRQKVPVCKTIAIECGIQNFPLALTVIALSFPLEMQEDIVLLPWVYGFAMIVGSTILCGIYQLHKRFVQCKRIEVIRLPDSKEGDVEDPEKEDLMTMKNQSIELKPKTICLNRNGPRKV</sequence>
<dbReference type="PANTHER" id="PTHR10361">
    <property type="entry name" value="SODIUM-BILE ACID COTRANSPORTER"/>
    <property type="match status" value="1"/>
</dbReference>
<feature type="transmembrane region" description="Helical" evidence="7">
    <location>
        <begin position="102"/>
        <end position="125"/>
    </location>
</feature>
<evidence type="ECO:0000256" key="5">
    <source>
        <dbReference type="ARBA" id="ARBA00022989"/>
    </source>
</evidence>
<dbReference type="PANTHER" id="PTHR10361:SF28">
    <property type="entry name" value="P3 PROTEIN-RELATED"/>
    <property type="match status" value="1"/>
</dbReference>
<feature type="transmembrane region" description="Helical" evidence="7">
    <location>
        <begin position="74"/>
        <end position="96"/>
    </location>
</feature>
<evidence type="ECO:0000256" key="4">
    <source>
        <dbReference type="ARBA" id="ARBA00022847"/>
    </source>
</evidence>
<dbReference type="Proteomes" id="UP000827092">
    <property type="component" value="Unassembled WGS sequence"/>
</dbReference>
<dbReference type="InterPro" id="IPR002657">
    <property type="entry name" value="BilAc:Na_symport/Acr3"/>
</dbReference>
<protein>
    <recommendedName>
        <fullName evidence="10">Ileal sodium/bile acid cotransporter</fullName>
    </recommendedName>
</protein>
<feature type="transmembrane region" description="Helical" evidence="7">
    <location>
        <begin position="298"/>
        <end position="317"/>
    </location>
</feature>
<feature type="transmembrane region" description="Helical" evidence="7">
    <location>
        <begin position="39"/>
        <end position="62"/>
    </location>
</feature>
<keyword evidence="4" id="KW-0769">Symport</keyword>
<dbReference type="AlphaFoldDB" id="A0AAV6W0Y5"/>
<keyword evidence="3 7" id="KW-0812">Transmembrane</keyword>
<dbReference type="InterPro" id="IPR004710">
    <property type="entry name" value="Bilac:Na_transpt"/>
</dbReference>
<organism evidence="8 9">
    <name type="scientific">Oedothorax gibbosus</name>
    <dbReference type="NCBI Taxonomy" id="931172"/>
    <lineage>
        <taxon>Eukaryota</taxon>
        <taxon>Metazoa</taxon>
        <taxon>Ecdysozoa</taxon>
        <taxon>Arthropoda</taxon>
        <taxon>Chelicerata</taxon>
        <taxon>Arachnida</taxon>
        <taxon>Araneae</taxon>
        <taxon>Araneomorphae</taxon>
        <taxon>Entelegynae</taxon>
        <taxon>Araneoidea</taxon>
        <taxon>Linyphiidae</taxon>
        <taxon>Erigoninae</taxon>
        <taxon>Oedothorax</taxon>
    </lineage>
</organism>
<evidence type="ECO:0000256" key="3">
    <source>
        <dbReference type="ARBA" id="ARBA00022692"/>
    </source>
</evidence>
<dbReference type="GO" id="GO:0008508">
    <property type="term" value="F:bile acid:sodium symporter activity"/>
    <property type="evidence" value="ECO:0007669"/>
    <property type="project" value="TreeGrafter"/>
</dbReference>
<evidence type="ECO:0000256" key="1">
    <source>
        <dbReference type="ARBA" id="ARBA00004141"/>
    </source>
</evidence>